<sequence length="198" mass="23225">MTLKELFLKVGFDSIRPHLERFEPEHLDSIYAFREAYDLSCRMEPAGIMESIEDEENKVHVSWHGGEIEGEEKWIGASLPSGGTDWKEDLAGEIVVDDDVHLSDEEIAMYCLWELTYWGFSPAEIEKSFKRFKRHKPAGPYEIALDKLEESIWRHQTPRRLRSRGPNGERYIDAGDAKACFKRVYARKNRSKRKRDYR</sequence>
<evidence type="ECO:0000313" key="2">
    <source>
        <dbReference type="Proteomes" id="UP000823612"/>
    </source>
</evidence>
<proteinExistence type="predicted"/>
<accession>A0A9D9H203</accession>
<name>A0A9D9H203_9BACT</name>
<dbReference type="InterPro" id="IPR046687">
    <property type="entry name" value="DUF6557"/>
</dbReference>
<dbReference type="Pfam" id="PF20194">
    <property type="entry name" value="DUF6557"/>
    <property type="match status" value="1"/>
</dbReference>
<comment type="caution">
    <text evidence="1">The sequence shown here is derived from an EMBL/GenBank/DDBJ whole genome shotgun (WGS) entry which is preliminary data.</text>
</comment>
<reference evidence="1" key="1">
    <citation type="submission" date="2020-10" db="EMBL/GenBank/DDBJ databases">
        <authorList>
            <person name="Gilroy R."/>
        </authorList>
    </citation>
    <scope>NUCLEOTIDE SEQUENCE</scope>
    <source>
        <strain evidence="1">2889</strain>
    </source>
</reference>
<evidence type="ECO:0000313" key="1">
    <source>
        <dbReference type="EMBL" id="MBO8431888.1"/>
    </source>
</evidence>
<organism evidence="1 2">
    <name type="scientific">Candidatus Pullibacteroides excrementavium</name>
    <dbReference type="NCBI Taxonomy" id="2840905"/>
    <lineage>
        <taxon>Bacteria</taxon>
        <taxon>Pseudomonadati</taxon>
        <taxon>Bacteroidota</taxon>
        <taxon>Bacteroidia</taxon>
        <taxon>Bacteroidales</taxon>
        <taxon>Candidatus Pullibacteroides</taxon>
    </lineage>
</organism>
<dbReference type="Proteomes" id="UP000823612">
    <property type="component" value="Unassembled WGS sequence"/>
</dbReference>
<dbReference type="EMBL" id="JADIMZ010000015">
    <property type="protein sequence ID" value="MBO8431888.1"/>
    <property type="molecule type" value="Genomic_DNA"/>
</dbReference>
<reference evidence="1" key="2">
    <citation type="journal article" date="2021" name="PeerJ">
        <title>Extensive microbial diversity within the chicken gut microbiome revealed by metagenomics and culture.</title>
        <authorList>
            <person name="Gilroy R."/>
            <person name="Ravi A."/>
            <person name="Getino M."/>
            <person name="Pursley I."/>
            <person name="Horton D.L."/>
            <person name="Alikhan N.F."/>
            <person name="Baker D."/>
            <person name="Gharbi K."/>
            <person name="Hall N."/>
            <person name="Watson M."/>
            <person name="Adriaenssens E.M."/>
            <person name="Foster-Nyarko E."/>
            <person name="Jarju S."/>
            <person name="Secka A."/>
            <person name="Antonio M."/>
            <person name="Oren A."/>
            <person name="Chaudhuri R.R."/>
            <person name="La Ragione R."/>
            <person name="Hildebrand F."/>
            <person name="Pallen M.J."/>
        </authorList>
    </citation>
    <scope>NUCLEOTIDE SEQUENCE</scope>
    <source>
        <strain evidence="1">2889</strain>
    </source>
</reference>
<gene>
    <name evidence="1" type="ORF">IAB08_01155</name>
</gene>
<protein>
    <submittedName>
        <fullName evidence="1">Uncharacterized protein</fullName>
    </submittedName>
</protein>
<dbReference type="AlphaFoldDB" id="A0A9D9H203"/>